<dbReference type="InterPro" id="IPR052337">
    <property type="entry name" value="SAT4-like"/>
</dbReference>
<evidence type="ECO:0000313" key="4">
    <source>
        <dbReference type="Proteomes" id="UP001396898"/>
    </source>
</evidence>
<keyword evidence="2" id="KW-0472">Membrane</keyword>
<keyword evidence="2" id="KW-0812">Transmembrane</keyword>
<accession>A0ABR1SRU5</accession>
<reference evidence="3 4" key="1">
    <citation type="submission" date="2023-01" db="EMBL/GenBank/DDBJ databases">
        <title>Analysis of 21 Apiospora genomes using comparative genomics revels a genus with tremendous synthesis potential of carbohydrate active enzymes and secondary metabolites.</title>
        <authorList>
            <person name="Sorensen T."/>
        </authorList>
    </citation>
    <scope>NUCLEOTIDE SEQUENCE [LARGE SCALE GENOMIC DNA]</scope>
    <source>
        <strain evidence="3 4">CBS 20057</strain>
    </source>
</reference>
<organism evidence="3 4">
    <name type="scientific">Apiospora marii</name>
    <dbReference type="NCBI Taxonomy" id="335849"/>
    <lineage>
        <taxon>Eukaryota</taxon>
        <taxon>Fungi</taxon>
        <taxon>Dikarya</taxon>
        <taxon>Ascomycota</taxon>
        <taxon>Pezizomycotina</taxon>
        <taxon>Sordariomycetes</taxon>
        <taxon>Xylariomycetidae</taxon>
        <taxon>Amphisphaeriales</taxon>
        <taxon>Apiosporaceae</taxon>
        <taxon>Apiospora</taxon>
    </lineage>
</organism>
<protein>
    <recommendedName>
        <fullName evidence="5">Integral membrane protein</fullName>
    </recommendedName>
</protein>
<feature type="transmembrane region" description="Helical" evidence="2">
    <location>
        <begin position="197"/>
        <end position="216"/>
    </location>
</feature>
<gene>
    <name evidence="3" type="ORF">PG991_001363</name>
</gene>
<evidence type="ECO:0000256" key="1">
    <source>
        <dbReference type="SAM" id="MobiDB-lite"/>
    </source>
</evidence>
<evidence type="ECO:0008006" key="5">
    <source>
        <dbReference type="Google" id="ProtNLM"/>
    </source>
</evidence>
<dbReference type="Proteomes" id="UP001396898">
    <property type="component" value="Unassembled WGS sequence"/>
</dbReference>
<proteinExistence type="predicted"/>
<sequence length="518" mass="55468">MECVLLTMAIFTTLLALVSVVLRDLVPLKTRQNPDRADGLANLAMVLALAELGLTMTASLNGLADLPPHPLQSQEQRKSSGKSEYPFPVHYAILSSHFYLLASMTAKAAACLMCLRLMTQQKGGNENPDLSSSSASSRSSSQAKIATSAWHRRGYWTILIATVVISLLTLGLTTTATRARVGAKVGDKVVVTALRVHGAWSATTDLALALFPSLLLSRLAMLAKKRAALWGIMALGIIVAACAVVKCVHGDNLYKTILWGTTPEAIPYPIPYPIPTQPNNYQLPANRLTPPSSTSLEQNLGITALNLPTYTPLAASLRRVLTMTTTATPTTTTIGTTKTTTTAPSSNRHPSRPGEDTTIFMDSLSNMHGRRKGSTQRAQITIQSSSAPSSAPGRAAGGGKTDKKNSNNRKNKGRVFLHALERLRSASPPRDGGEANHLATGSQRNLIWCGSSDCAADCRSEKGGGDTGSSRRSQEGGSRKNLPRGQWTQNGIMKTVSVRVNSGENFDVELWELGRRES</sequence>
<feature type="compositionally biased region" description="Low complexity" evidence="1">
    <location>
        <begin position="327"/>
        <end position="342"/>
    </location>
</feature>
<feature type="region of interest" description="Disordered" evidence="1">
    <location>
        <begin position="459"/>
        <end position="490"/>
    </location>
</feature>
<feature type="transmembrane region" description="Helical" evidence="2">
    <location>
        <begin position="39"/>
        <end position="64"/>
    </location>
</feature>
<feature type="transmembrane region" description="Helical" evidence="2">
    <location>
        <begin position="154"/>
        <end position="177"/>
    </location>
</feature>
<keyword evidence="2" id="KW-1133">Transmembrane helix</keyword>
<evidence type="ECO:0000256" key="2">
    <source>
        <dbReference type="SAM" id="Phobius"/>
    </source>
</evidence>
<name>A0ABR1SRU5_9PEZI</name>
<feature type="compositionally biased region" description="Low complexity" evidence="1">
    <location>
        <begin position="384"/>
        <end position="394"/>
    </location>
</feature>
<dbReference type="EMBL" id="JAQQWI010000003">
    <property type="protein sequence ID" value="KAK8037049.1"/>
    <property type="molecule type" value="Genomic_DNA"/>
</dbReference>
<dbReference type="PANTHER" id="PTHR33048:SF146">
    <property type="entry name" value="INTEGRAL MEMBRANE PROTEIN"/>
    <property type="match status" value="1"/>
</dbReference>
<evidence type="ECO:0000313" key="3">
    <source>
        <dbReference type="EMBL" id="KAK8037049.1"/>
    </source>
</evidence>
<dbReference type="PANTHER" id="PTHR33048">
    <property type="entry name" value="PTH11-LIKE INTEGRAL MEMBRANE PROTEIN (AFU_ORTHOLOGUE AFUA_5G11245)"/>
    <property type="match status" value="1"/>
</dbReference>
<feature type="transmembrane region" description="Helical" evidence="2">
    <location>
        <begin position="228"/>
        <end position="246"/>
    </location>
</feature>
<keyword evidence="4" id="KW-1185">Reference proteome</keyword>
<feature type="region of interest" description="Disordered" evidence="1">
    <location>
        <begin position="327"/>
        <end position="414"/>
    </location>
</feature>
<comment type="caution">
    <text evidence="3">The sequence shown here is derived from an EMBL/GenBank/DDBJ whole genome shotgun (WGS) entry which is preliminary data.</text>
</comment>